<sequence>MPHEKSNAPKAGKYEYRINQVQQSQLSLALEFISRNPFKNIGMINSQNNNGILNSIGVQIGYKQFFWRK</sequence>
<proteinExistence type="predicted"/>
<protein>
    <submittedName>
        <fullName evidence="2">OMP1047</fullName>
    </submittedName>
    <submittedName>
        <fullName evidence="3">OMP1674</fullName>
    </submittedName>
    <submittedName>
        <fullName evidence="1">OMP57</fullName>
    </submittedName>
</protein>
<evidence type="ECO:0000313" key="1">
    <source>
        <dbReference type="EMBL" id="SFZ70436.1"/>
    </source>
</evidence>
<dbReference type="AlphaFoldDB" id="A0A1M4NFR6"/>
<evidence type="ECO:0000313" key="3">
    <source>
        <dbReference type="EMBL" id="SFZ70844.1"/>
    </source>
</evidence>
<evidence type="ECO:0000313" key="2">
    <source>
        <dbReference type="EMBL" id="SFZ70753.1"/>
    </source>
</evidence>
<accession>A0A1M4NFR6</accession>
<dbReference type="EMBL" id="LT632913">
    <property type="protein sequence ID" value="SFZ70844.1"/>
    <property type="molecule type" value="Genomic_DNA"/>
</dbReference>
<dbReference type="EMBL" id="LT632862">
    <property type="protein sequence ID" value="SFZ70753.1"/>
    <property type="molecule type" value="Genomic_DNA"/>
</dbReference>
<name>A0A1M4NFR6_HELAC</name>
<organism evidence="2">
    <name type="scientific">Helicobacter acinonychis</name>
    <name type="common">Helicobacter acinonyx</name>
    <dbReference type="NCBI Taxonomy" id="212"/>
    <lineage>
        <taxon>Bacteria</taxon>
        <taxon>Pseudomonadati</taxon>
        <taxon>Campylobacterota</taxon>
        <taxon>Epsilonproteobacteria</taxon>
        <taxon>Campylobacterales</taxon>
        <taxon>Helicobacteraceae</taxon>
        <taxon>Helicobacter</taxon>
    </lineage>
</organism>
<reference evidence="2" key="1">
    <citation type="submission" date="2016-10" db="EMBL/GenBank/DDBJ databases">
        <title>Proteomic and phylogenetic analysis of the outer membrane protein repertoire of gastric Helicobacter species.</title>
        <authorList>
            <person name="Joosten M."/>
        </authorList>
    </citation>
    <scope>NUCLEOTIDE SEQUENCE</scope>
    <source>
        <strain evidence="1">Acino1</strain>
        <strain evidence="2">Acino2</strain>
        <strain evidence="3">Acino4</strain>
    </source>
</reference>
<gene>
    <name evidence="2" type="primary">omp1047</name>
    <name evidence="3" type="synonym">omp1674</name>
    <name evidence="1" type="synonym">omp57</name>
</gene>
<dbReference type="EMBL" id="LT632719">
    <property type="protein sequence ID" value="SFZ70436.1"/>
    <property type="molecule type" value="Genomic_DNA"/>
</dbReference>